<dbReference type="RefSeq" id="WP_255303389.1">
    <property type="nucleotide sequence ID" value="NZ_BLXU01000020.1"/>
</dbReference>
<protein>
    <submittedName>
        <fullName evidence="1">Uncharacterized protein</fullName>
    </submittedName>
</protein>
<dbReference type="EMBL" id="BLXU01000020">
    <property type="protein sequence ID" value="GFO52880.1"/>
    <property type="molecule type" value="Genomic_DNA"/>
</dbReference>
<accession>A0A6L2ZZ65</accession>
<proteinExistence type="predicted"/>
<dbReference type="AlphaFoldDB" id="A0A6L2ZZ65"/>
<organism evidence="1 2">
    <name type="scientific">Lactococcus garvieae</name>
    <dbReference type="NCBI Taxonomy" id="1363"/>
    <lineage>
        <taxon>Bacteria</taxon>
        <taxon>Bacillati</taxon>
        <taxon>Bacillota</taxon>
        <taxon>Bacilli</taxon>
        <taxon>Lactobacillales</taxon>
        <taxon>Streptococcaceae</taxon>
        <taxon>Lactococcus</taxon>
    </lineage>
</organism>
<name>A0A6L2ZZ65_9LACT</name>
<evidence type="ECO:0000313" key="1">
    <source>
        <dbReference type="EMBL" id="GFO52880.1"/>
    </source>
</evidence>
<evidence type="ECO:0000313" key="2">
    <source>
        <dbReference type="Proteomes" id="UP000504756"/>
    </source>
</evidence>
<dbReference type="Proteomes" id="UP000504756">
    <property type="component" value="Unassembled WGS sequence"/>
</dbReference>
<gene>
    <name evidence="1" type="ORF">ikelab_21550</name>
</gene>
<reference evidence="1 2" key="1">
    <citation type="submission" date="2020-06" db="EMBL/GenBank/DDBJ databases">
        <title>Draft genome sequence of Lactic acid bacteria from Okinawan-style tofu.</title>
        <authorList>
            <person name="Takara I."/>
            <person name="Ikematsu S."/>
        </authorList>
    </citation>
    <scope>NUCLEOTIDE SEQUENCE [LARGE SCALE GENOMIC DNA]</scope>
    <source>
        <strain evidence="2">lg38</strain>
    </source>
</reference>
<sequence length="44" mass="5223">MDKEIDVEKLINRLLTKISQLELVNAKLMILVEDYECKESKEEK</sequence>
<comment type="caution">
    <text evidence="1">The sequence shown here is derived from an EMBL/GenBank/DDBJ whole genome shotgun (WGS) entry which is preliminary data.</text>
</comment>